<gene>
    <name evidence="14" type="ORF">RHODO2019_03600</name>
</gene>
<evidence type="ECO:0000256" key="4">
    <source>
        <dbReference type="ARBA" id="ARBA00013244"/>
    </source>
</evidence>
<comment type="similarity">
    <text evidence="3 11">Belongs to the long-chain O-acyltransferase family.</text>
</comment>
<accession>A0ABY6P1Q1</accession>
<dbReference type="InterPro" id="IPR004255">
    <property type="entry name" value="O-acyltransferase_WSD1_N"/>
</dbReference>
<protein>
    <recommendedName>
        <fullName evidence="4 11">Diacylglycerol O-acyltransferase</fullName>
        <ecNumber evidence="4 11">2.3.1.20</ecNumber>
    </recommendedName>
</protein>
<dbReference type="RefSeq" id="WP_265383665.1">
    <property type="nucleotide sequence ID" value="NZ_CP110615.1"/>
</dbReference>
<dbReference type="InterPro" id="IPR014292">
    <property type="entry name" value="Acyl_transf_WS/DGAT"/>
</dbReference>
<evidence type="ECO:0000259" key="13">
    <source>
        <dbReference type="Pfam" id="PF06974"/>
    </source>
</evidence>
<evidence type="ECO:0000256" key="1">
    <source>
        <dbReference type="ARBA" id="ARBA00004771"/>
    </source>
</evidence>
<feature type="domain" description="O-acyltransferase WSD1-like N-terminal" evidence="12">
    <location>
        <begin position="5"/>
        <end position="274"/>
    </location>
</feature>
<dbReference type="EC" id="2.3.1.20" evidence="4 11"/>
<evidence type="ECO:0000259" key="12">
    <source>
        <dbReference type="Pfam" id="PF03007"/>
    </source>
</evidence>
<keyword evidence="9 11" id="KW-0012">Acyltransferase</keyword>
<evidence type="ECO:0000313" key="15">
    <source>
        <dbReference type="Proteomes" id="UP001164965"/>
    </source>
</evidence>
<keyword evidence="6 11" id="KW-0808">Transferase</keyword>
<name>A0ABY6P1Q1_9NOCA</name>
<dbReference type="PANTHER" id="PTHR31650:SF1">
    <property type="entry name" value="WAX ESTER SYNTHASE_DIACYLGLYCEROL ACYLTRANSFERASE 4-RELATED"/>
    <property type="match status" value="1"/>
</dbReference>
<comment type="catalytic activity">
    <reaction evidence="10 11">
        <text>an acyl-CoA + a 1,2-diacyl-sn-glycerol = a triacyl-sn-glycerol + CoA</text>
        <dbReference type="Rhea" id="RHEA:10868"/>
        <dbReference type="ChEBI" id="CHEBI:17815"/>
        <dbReference type="ChEBI" id="CHEBI:57287"/>
        <dbReference type="ChEBI" id="CHEBI:58342"/>
        <dbReference type="ChEBI" id="CHEBI:64615"/>
        <dbReference type="EC" id="2.3.1.20"/>
    </reaction>
</comment>
<evidence type="ECO:0000256" key="2">
    <source>
        <dbReference type="ARBA" id="ARBA00005189"/>
    </source>
</evidence>
<dbReference type="Pfam" id="PF06974">
    <property type="entry name" value="WS_DGAT_C"/>
    <property type="match status" value="1"/>
</dbReference>
<dbReference type="Proteomes" id="UP001164965">
    <property type="component" value="Chromosome"/>
</dbReference>
<evidence type="ECO:0000256" key="11">
    <source>
        <dbReference type="RuleBase" id="RU361241"/>
    </source>
</evidence>
<keyword evidence="7 11" id="KW-0319">Glycerol metabolism</keyword>
<feature type="domain" description="O-acyltransferase WSD1 C-terminal" evidence="13">
    <location>
        <begin position="324"/>
        <end position="469"/>
    </location>
</feature>
<evidence type="ECO:0000313" key="14">
    <source>
        <dbReference type="EMBL" id="UZJ25561.1"/>
    </source>
</evidence>
<reference evidence="14" key="1">
    <citation type="submission" date="2022-10" db="EMBL/GenBank/DDBJ databases">
        <title>Rhodococcus sp.75.</title>
        <authorList>
            <person name="Sun M."/>
        </authorList>
    </citation>
    <scope>NUCLEOTIDE SEQUENCE</scope>
    <source>
        <strain evidence="14">75</strain>
    </source>
</reference>
<evidence type="ECO:0000256" key="8">
    <source>
        <dbReference type="ARBA" id="ARBA00023098"/>
    </source>
</evidence>
<proteinExistence type="inferred from homology"/>
<comment type="pathway">
    <text evidence="2">Lipid metabolism.</text>
</comment>
<comment type="pathway">
    <text evidence="1 11">Glycerolipid metabolism; triacylglycerol biosynthesis.</text>
</comment>
<dbReference type="PANTHER" id="PTHR31650">
    <property type="entry name" value="O-ACYLTRANSFERASE (WSD1-LIKE) FAMILY PROTEIN"/>
    <property type="match status" value="1"/>
</dbReference>
<organism evidence="14 15">
    <name type="scientific">Rhodococcus antarcticus</name>
    <dbReference type="NCBI Taxonomy" id="2987751"/>
    <lineage>
        <taxon>Bacteria</taxon>
        <taxon>Bacillati</taxon>
        <taxon>Actinomycetota</taxon>
        <taxon>Actinomycetes</taxon>
        <taxon>Mycobacteriales</taxon>
        <taxon>Nocardiaceae</taxon>
        <taxon>Rhodococcus</taxon>
    </lineage>
</organism>
<dbReference type="NCBIfam" id="TIGR02946">
    <property type="entry name" value="acyl_WS_DGAT"/>
    <property type="match status" value="1"/>
</dbReference>
<keyword evidence="15" id="KW-1185">Reference proteome</keyword>
<evidence type="ECO:0000256" key="5">
    <source>
        <dbReference type="ARBA" id="ARBA00022516"/>
    </source>
</evidence>
<sequence length="475" mass="50700">MTDRLSAVDASLFYLEDSTAPQHVGGVSVFARPRSGFDYEALVRLVEQRIALVPRYRQKVREVPGRLARPVWVDDTDFDITYHVRRSALPKPGSRDQLNDLVARLTSRPLDRSRPLWEMYLVEGLARGRFAVITKTHQAMVDGVAALEIGQVILDVTARPRDTREALWMPRPEPGSVQLVADAVREAVQRPGEAVDTVRWAVRDAAATVGKVAEAVGGLTQTIGGVLRTAASPAPTSPLNVAISRQRRFAVATTRLEDYRKVRAVHGGTVNDVVLAVVAGAMRNWLLSRGEAVTASTTVKAMVPMSVTGQSDGVPGAGGAGSPGSQVSSFVVDLPAGEPNPVVRLSQVAHATRAHAESGRSVGADTLVRMSGFAPPTLHAMGARVAGSLARRTFNVLVTNVPGPQLPLYATGAKMLEMYPVVPLSRNQALTIGLTSYDGGVYYGLNADRDAMGDVEVLAALITEALEELVGTVTP</sequence>
<evidence type="ECO:0000256" key="3">
    <source>
        <dbReference type="ARBA" id="ARBA00009587"/>
    </source>
</evidence>
<evidence type="ECO:0000256" key="7">
    <source>
        <dbReference type="ARBA" id="ARBA00022798"/>
    </source>
</evidence>
<dbReference type="InterPro" id="IPR045034">
    <property type="entry name" value="O-acyltransferase_WSD1-like"/>
</dbReference>
<dbReference type="EMBL" id="CP110615">
    <property type="protein sequence ID" value="UZJ25561.1"/>
    <property type="molecule type" value="Genomic_DNA"/>
</dbReference>
<dbReference type="Pfam" id="PF03007">
    <property type="entry name" value="WS_DGAT_cat"/>
    <property type="match status" value="1"/>
</dbReference>
<evidence type="ECO:0000256" key="9">
    <source>
        <dbReference type="ARBA" id="ARBA00023315"/>
    </source>
</evidence>
<evidence type="ECO:0000256" key="10">
    <source>
        <dbReference type="ARBA" id="ARBA00048109"/>
    </source>
</evidence>
<evidence type="ECO:0000256" key="6">
    <source>
        <dbReference type="ARBA" id="ARBA00022679"/>
    </source>
</evidence>
<keyword evidence="8 11" id="KW-0443">Lipid metabolism</keyword>
<keyword evidence="5 11" id="KW-0444">Lipid biosynthesis</keyword>
<dbReference type="InterPro" id="IPR009721">
    <property type="entry name" value="O-acyltransferase_WSD1_C"/>
</dbReference>
<dbReference type="SUPFAM" id="SSF52777">
    <property type="entry name" value="CoA-dependent acyltransferases"/>
    <property type="match status" value="1"/>
</dbReference>